<dbReference type="EMBL" id="CM004387">
    <property type="protein sequence ID" value="OAY60875.1"/>
    <property type="molecule type" value="Genomic_DNA"/>
</dbReference>
<dbReference type="Gene3D" id="1.25.10.10">
    <property type="entry name" value="Leucine-rich Repeat Variant"/>
    <property type="match status" value="1"/>
</dbReference>
<organism evidence="1">
    <name type="scientific">Manihot esculenta</name>
    <name type="common">Cassava</name>
    <name type="synonym">Jatropha manihot</name>
    <dbReference type="NCBI Taxonomy" id="3983"/>
    <lineage>
        <taxon>Eukaryota</taxon>
        <taxon>Viridiplantae</taxon>
        <taxon>Streptophyta</taxon>
        <taxon>Embryophyta</taxon>
        <taxon>Tracheophyta</taxon>
        <taxon>Spermatophyta</taxon>
        <taxon>Magnoliopsida</taxon>
        <taxon>eudicotyledons</taxon>
        <taxon>Gunneridae</taxon>
        <taxon>Pentapetalae</taxon>
        <taxon>rosids</taxon>
        <taxon>fabids</taxon>
        <taxon>Malpighiales</taxon>
        <taxon>Euphorbiaceae</taxon>
        <taxon>Crotonoideae</taxon>
        <taxon>Manihoteae</taxon>
        <taxon>Manihot</taxon>
    </lineage>
</organism>
<reference evidence="1" key="1">
    <citation type="submission" date="2016-02" db="EMBL/GenBank/DDBJ databases">
        <title>WGS assembly of Manihot esculenta.</title>
        <authorList>
            <person name="Bredeson J.V."/>
            <person name="Prochnik S.E."/>
            <person name="Lyons J.B."/>
            <person name="Schmutz J."/>
            <person name="Grimwood J."/>
            <person name="Vrebalov J."/>
            <person name="Bart R.S."/>
            <person name="Amuge T."/>
            <person name="Ferguson M.E."/>
            <person name="Green R."/>
            <person name="Putnam N."/>
            <person name="Stites J."/>
            <person name="Rounsley S."/>
            <person name="Rokhsar D.S."/>
        </authorList>
    </citation>
    <scope>NUCLEOTIDE SEQUENCE [LARGE SCALE GENOMIC DNA]</scope>
    <source>
        <tissue evidence="1">Leaf</tissue>
    </source>
</reference>
<dbReference type="SUPFAM" id="SSF48371">
    <property type="entry name" value="ARM repeat"/>
    <property type="match status" value="1"/>
</dbReference>
<dbReference type="InterPro" id="IPR016024">
    <property type="entry name" value="ARM-type_fold"/>
</dbReference>
<proteinExistence type="predicted"/>
<accession>A0A2C9WL98</accession>
<gene>
    <name evidence="1" type="ORF">MANES_01G146400</name>
</gene>
<dbReference type="STRING" id="3983.A0A2C9WL98"/>
<dbReference type="InterPro" id="IPR011989">
    <property type="entry name" value="ARM-like"/>
</dbReference>
<evidence type="ECO:0000313" key="1">
    <source>
        <dbReference type="EMBL" id="OAY60875.1"/>
    </source>
</evidence>
<sequence>MRWDTRIIDSLVRLLDGKGAEVSWEASNALAKFAFRDNYLHLDNSKAIISSGGVKHLVQMIYFGDNYLHLKQSALVVFSYIALHVPDSEEIEPLKVLIWASKQVYLTRMKRCAHWYKRPKAG</sequence>
<protein>
    <submittedName>
        <fullName evidence="1">Uncharacterized protein</fullName>
    </submittedName>
</protein>
<dbReference type="AlphaFoldDB" id="A0A2C9WL98"/>
<dbReference type="PANTHER" id="PTHR46168:SF9">
    <property type="entry name" value="ARMADILLO REPEAT ONLY 2"/>
    <property type="match status" value="1"/>
</dbReference>
<name>A0A2C9WL98_MANES</name>
<dbReference type="PANTHER" id="PTHR46168">
    <property type="entry name" value="ARMADILLO REPEAT ONLY 4"/>
    <property type="match status" value="1"/>
</dbReference>